<dbReference type="EMBL" id="QLIN01000001">
    <property type="protein sequence ID" value="RAI72228.1"/>
    <property type="molecule type" value="Genomic_DNA"/>
</dbReference>
<organism evidence="2 3">
    <name type="scientific">Pseudomonas fluorescens</name>
    <dbReference type="NCBI Taxonomy" id="294"/>
    <lineage>
        <taxon>Bacteria</taxon>
        <taxon>Pseudomonadati</taxon>
        <taxon>Pseudomonadota</taxon>
        <taxon>Gammaproteobacteria</taxon>
        <taxon>Pseudomonadales</taxon>
        <taxon>Pseudomonadaceae</taxon>
        <taxon>Pseudomonas</taxon>
    </lineage>
</organism>
<gene>
    <name evidence="2" type="ORF">DOZ80_01385</name>
</gene>
<reference evidence="2 3" key="1">
    <citation type="submission" date="2018-06" db="EMBL/GenBank/DDBJ databases">
        <authorList>
            <person name="Zhirakovskaya E."/>
        </authorList>
    </citation>
    <scope>NUCLEOTIDE SEQUENCE [LARGE SCALE GENOMIC DNA]</scope>
    <source>
        <strain evidence="2 3">LY3</strain>
    </source>
</reference>
<feature type="compositionally biased region" description="Low complexity" evidence="1">
    <location>
        <begin position="706"/>
        <end position="733"/>
    </location>
</feature>
<protein>
    <submittedName>
        <fullName evidence="2">RHS repeat protein</fullName>
    </submittedName>
</protein>
<dbReference type="PANTHER" id="PTHR32305">
    <property type="match status" value="1"/>
</dbReference>
<comment type="caution">
    <text evidence="2">The sequence shown here is derived from an EMBL/GenBank/DDBJ whole genome shotgun (WGS) entry which is preliminary data.</text>
</comment>
<name>A0A327NI50_PSEFL</name>
<evidence type="ECO:0000313" key="2">
    <source>
        <dbReference type="EMBL" id="RAI72228.1"/>
    </source>
</evidence>
<dbReference type="PANTHER" id="PTHR32305:SF15">
    <property type="entry name" value="PROTEIN RHSA-RELATED"/>
    <property type="match status" value="1"/>
</dbReference>
<accession>A0A327NI50</accession>
<sequence>MPGVHSHTPQLAVIDNRGLPVRDVAYWRAPDAIISEARVTVQQHDTPGRLVAQRDPRFFAPTSRPNLATVYSLSGVVLFTDSIDAGWRLGLPGEDGQTQEHWDGRGSHWKNDYDEQRRRTAIHERARDADRQTIERLTYADNTGQFAARNQCGWLIRHDDTAGTLHLQEYGLRGTLLIQTRHFLDSLQRPDWPSSLDARNDLLEPGEGFQTVSRHGPSGELHHQIDARGHRQSWQFDKAGQLQRLHLQLKSQPTGQTILHSLCYNAAGQIESQTAGNGAITSSQFDPTNSRLQRRVTDRIGRGRLQELSYQYDPGGNVVRVQDHTQPTRHFANQRVEAISLYTYDSLSQLTSATGREAMGQSIRPELPDLAPNPGDSSRLLNYTEHYEYDRGGNLILLRHESGHPGQAHRRAFMVAEDSNRALPWDEQQPPDFACGFDANGNLQGLHPQGQHMLWTGQSQLQQITHVSRQDDESDAEYYRYDHQRLRVRKQHRSLANRVTHVRDVRYLPGLEIRTRDDSEHLEVITAGQVRCLHWVTPPPDDIRQDQLRYSLDDHLGSSTLELDEQADIISHEGYYPYGGTAWWAARNEVEASYKTIRYSGKERDASGLYDYGLRYYAPWLCRWICSDPAGAVDGLNLYGFCENNPISRIDPDGQMWQEHSERASLLDDALEQFLNNEQSLIASYGLPTIAPQQPQQDDDEESRSDPGSPGSSYSHHSSSELSPGSPASPGSPTAIQNDTLSVLQASAPQLLYRWNNKNLLIRDNFGGKVYRADRRTPQEIARLGFNPSTEFTAIPKMVSGDALIVAASLEGALFYAAQSFHPYYLYEIDATNLSGVSLAENLALNSQKMYEHAGISINPDFLDISLVDQTGQALWMDEVHVHHDDLASVGSSFRSLGQMEDEKDRIRNLRI</sequence>
<dbReference type="RefSeq" id="WP_111279841.1">
    <property type="nucleotide sequence ID" value="NZ_QLIN01000001.1"/>
</dbReference>
<dbReference type="NCBIfam" id="TIGR03696">
    <property type="entry name" value="Rhs_assc_core"/>
    <property type="match status" value="1"/>
</dbReference>
<dbReference type="Gene3D" id="3.90.210.10">
    <property type="entry name" value="Heat-Labile Enterotoxin, subunit A"/>
    <property type="match status" value="1"/>
</dbReference>
<dbReference type="Gene3D" id="2.180.10.10">
    <property type="entry name" value="RHS repeat-associated core"/>
    <property type="match status" value="1"/>
</dbReference>
<evidence type="ECO:0000313" key="3">
    <source>
        <dbReference type="Proteomes" id="UP000249493"/>
    </source>
</evidence>
<dbReference type="Proteomes" id="UP000249493">
    <property type="component" value="Unassembled WGS sequence"/>
</dbReference>
<dbReference type="InterPro" id="IPR022385">
    <property type="entry name" value="Rhs_assc_core"/>
</dbReference>
<proteinExistence type="predicted"/>
<dbReference type="AlphaFoldDB" id="A0A327NI50"/>
<dbReference type="SUPFAM" id="SSF56399">
    <property type="entry name" value="ADP-ribosylation"/>
    <property type="match status" value="1"/>
</dbReference>
<evidence type="ECO:0000256" key="1">
    <source>
        <dbReference type="SAM" id="MobiDB-lite"/>
    </source>
</evidence>
<feature type="region of interest" description="Disordered" evidence="1">
    <location>
        <begin position="690"/>
        <end position="736"/>
    </location>
</feature>
<dbReference type="InterPro" id="IPR050708">
    <property type="entry name" value="T6SS_VgrG/RHS"/>
</dbReference>